<dbReference type="InterPro" id="IPR009241">
    <property type="entry name" value="HigB-like"/>
</dbReference>
<dbReference type="EMBL" id="LT984813">
    <property type="protein sequence ID" value="SPD65613.1"/>
    <property type="molecule type" value="Genomic_DNA"/>
</dbReference>
<gene>
    <name evidence="1" type="ORF">CBM2636_20131</name>
</gene>
<reference evidence="1 2" key="1">
    <citation type="submission" date="2018-01" db="EMBL/GenBank/DDBJ databases">
        <authorList>
            <person name="Clerissi C."/>
        </authorList>
    </citation>
    <scope>NUCLEOTIDE SEQUENCE [LARGE SCALE GENOMIC DNA]</scope>
    <source>
        <strain evidence="1">Cupriavidus taiwanensis SWF 66322</strain>
    </source>
</reference>
<dbReference type="PANTHER" id="PTHR41791">
    <property type="entry name" value="SSL7039 PROTEIN"/>
    <property type="match status" value="1"/>
</dbReference>
<protein>
    <recommendedName>
        <fullName evidence="3">Addiction module protein</fullName>
    </recommendedName>
</protein>
<dbReference type="AlphaFoldDB" id="A0A9Q7XSI6"/>
<evidence type="ECO:0008006" key="3">
    <source>
        <dbReference type="Google" id="ProtNLM"/>
    </source>
</evidence>
<proteinExistence type="predicted"/>
<evidence type="ECO:0000313" key="2">
    <source>
        <dbReference type="Proteomes" id="UP000254259"/>
    </source>
</evidence>
<organism evidence="1 2">
    <name type="scientific">Cupriavidus taiwanensis</name>
    <dbReference type="NCBI Taxonomy" id="164546"/>
    <lineage>
        <taxon>Bacteria</taxon>
        <taxon>Pseudomonadati</taxon>
        <taxon>Pseudomonadota</taxon>
        <taxon>Betaproteobacteria</taxon>
        <taxon>Burkholderiales</taxon>
        <taxon>Burkholderiaceae</taxon>
        <taxon>Cupriavidus</taxon>
    </lineage>
</organism>
<name>A0A9Q7XSI6_9BURK</name>
<dbReference type="InterPro" id="IPR014056">
    <property type="entry name" value="TypeIITA-like_toxin_pred"/>
</dbReference>
<dbReference type="NCBIfam" id="TIGR02683">
    <property type="entry name" value="upstrm_HI1419"/>
    <property type="match status" value="1"/>
</dbReference>
<sequence length="129" mass="15066">MSSRWLDLYSFIDENESLPNRALLDAEHQDLYLDWLRRLRDSQAKVAVIRRVARVELGNFGDHKFCRDGVWELRIDVGPGYRVYYSVSGHRVVLLLCGGEKRTQDADIARAVGCWQDWQRRSDDEKQAP</sequence>
<dbReference type="PANTHER" id="PTHR41791:SF1">
    <property type="entry name" value="SSL7039 PROTEIN"/>
    <property type="match status" value="1"/>
</dbReference>
<dbReference type="Pfam" id="PF05973">
    <property type="entry name" value="Gp49"/>
    <property type="match status" value="1"/>
</dbReference>
<dbReference type="Proteomes" id="UP000254259">
    <property type="component" value="Chromosome CBM2636"/>
</dbReference>
<accession>A0A9Q7XSI6</accession>
<evidence type="ECO:0000313" key="1">
    <source>
        <dbReference type="EMBL" id="SPD65613.1"/>
    </source>
</evidence>